<comment type="caution">
    <text evidence="1">The sequence shown here is derived from an EMBL/GenBank/DDBJ whole genome shotgun (WGS) entry which is preliminary data.</text>
</comment>
<dbReference type="Proteomes" id="UP000789920">
    <property type="component" value="Unassembled WGS sequence"/>
</dbReference>
<dbReference type="EMBL" id="CAJVQC010012359">
    <property type="protein sequence ID" value="CAG8637430.1"/>
    <property type="molecule type" value="Genomic_DNA"/>
</dbReference>
<gene>
    <name evidence="1" type="ORF">RPERSI_LOCUS7340</name>
</gene>
<protein>
    <submittedName>
        <fullName evidence="1">424_t:CDS:1</fullName>
    </submittedName>
</protein>
<feature type="non-terminal residue" evidence="1">
    <location>
        <position position="1"/>
    </location>
</feature>
<reference evidence="1" key="1">
    <citation type="submission" date="2021-06" db="EMBL/GenBank/DDBJ databases">
        <authorList>
            <person name="Kallberg Y."/>
            <person name="Tangrot J."/>
            <person name="Rosling A."/>
        </authorList>
    </citation>
    <scope>NUCLEOTIDE SEQUENCE</scope>
    <source>
        <strain evidence="1">MA461A</strain>
    </source>
</reference>
<organism evidence="1 2">
    <name type="scientific">Racocetra persica</name>
    <dbReference type="NCBI Taxonomy" id="160502"/>
    <lineage>
        <taxon>Eukaryota</taxon>
        <taxon>Fungi</taxon>
        <taxon>Fungi incertae sedis</taxon>
        <taxon>Mucoromycota</taxon>
        <taxon>Glomeromycotina</taxon>
        <taxon>Glomeromycetes</taxon>
        <taxon>Diversisporales</taxon>
        <taxon>Gigasporaceae</taxon>
        <taxon>Racocetra</taxon>
    </lineage>
</organism>
<keyword evidence="2" id="KW-1185">Reference proteome</keyword>
<proteinExistence type="predicted"/>
<accession>A0ACA9N799</accession>
<evidence type="ECO:0000313" key="2">
    <source>
        <dbReference type="Proteomes" id="UP000789920"/>
    </source>
</evidence>
<evidence type="ECO:0000313" key="1">
    <source>
        <dbReference type="EMBL" id="CAG8637430.1"/>
    </source>
</evidence>
<name>A0ACA9N799_9GLOM</name>
<sequence>NAFRSLNCRFLLNKRLKTFIKGVFELFGKGQKEEQKEPHKIKLLKLEAHQHQIVNPLLKQTYGVVNLIEPDGYSVISDIDDTIKQTEILEGARTVFSNTFLEEAKEVPGMPELYHKWYDRGVAIHYVSNSPWQLFPMLQAFFDKSDFPPGSAHLKFYDGLFKSAREQKQHPMESKFIYIRELLRDFPKRKFILIGDTGEYDPEIYTTIYRENPSRILRIFVRDVTTEHIKNQPAQSPHQSFINQD</sequence>